<evidence type="ECO:0000313" key="3">
    <source>
        <dbReference type="EMBL" id="KAJ6233180.1"/>
    </source>
</evidence>
<keyword evidence="4" id="KW-1185">Reference proteome</keyword>
<feature type="region of interest" description="Disordered" evidence="1">
    <location>
        <begin position="689"/>
        <end position="759"/>
    </location>
</feature>
<sequence length="938" mass="110511">MLNEKRFTNRKTYIQNIFKQLSLNELKISNLDLSSFKFQKDEMGLLRDMLKTNTTIKKLMLGDLLNCEEYFQIFCEGFSENETLKHIVSYSNTFGVKNFEHFCQMLPNKKNMRVINFCISYKKGKTKKIHDHYANCLIEAWKQSPHLTKVSFVANTSSCPPGYQLYLPIFQNRKQNLESLYFVCKWKELNNQDSKLFFDAILHLPKLQTLNLWGLYIDTKIANYLATCIQKMRLKKIGLLEFTCDENVDFTNLISAFSEANTLNNVRFWFKSTSVQSAKGFSQIIANVKNVQKLSIEWYDYTGSQTETSDEDEDKESEISGMSDFSFGSQSGEQSENSEDSQEENSENENENENENESSNVIFSNFIPLTQSTDIPKSQNKEKIHSLFLKGLIKNQSLEHLRYGINFKTERNLKLLCKLLRTHPKINSIDFCDDYLHKTSWARPLIKSILSRKGILKIDLTDLIKNVKNRKTLILQVIKRFKNLKYLRIVNLNLNDSHVIQIIKELMPCQSLKNLSIGVNSFHGKAYDALNDYIATNKNLKIISQYGVDYTFKKFINFINSVEKNLNLKRIKWGNLEINESIEKIRRKKVLEAIHRYHDLFNHNLNLLEWDLYFKIPKELKFQFRILKEVIQSRNQLFHNPLIQDFLQISQTGSSSDDVLLGLPVHSFWIQKRTGLTVQQIKKMIQKEEEGDDYYYDDDENEKEKEYENENENEKEKEKENENENENEKEKENENEKGKEKEKEKENEKENEKQGEENTNINISSEEILSDQKIFTKENIRIFLVWVYTGIAIDIDLIKIITKKMRCQKNWKRDITIDLLECNKDQKSKDFTINSKNGTKLKIHKFILLTRTGLFRNMFESLKTDIDQISDYSGKSDNTLKVLINYFYTNKLLLNEFSIKQKKNILIQLDDVIEYYDMNRKSNLNHLIEKQIEIINLN</sequence>
<dbReference type="CDD" id="cd18186">
    <property type="entry name" value="BTB_POZ_ZBTB_KLHL-like"/>
    <property type="match status" value="1"/>
</dbReference>
<dbReference type="InterPro" id="IPR011333">
    <property type="entry name" value="SKP1/BTB/POZ_sf"/>
</dbReference>
<evidence type="ECO:0000313" key="4">
    <source>
        <dbReference type="Proteomes" id="UP001150062"/>
    </source>
</evidence>
<evidence type="ECO:0000259" key="2">
    <source>
        <dbReference type="PROSITE" id="PS50097"/>
    </source>
</evidence>
<evidence type="ECO:0000256" key="1">
    <source>
        <dbReference type="SAM" id="MobiDB-lite"/>
    </source>
</evidence>
<proteinExistence type="predicted"/>
<feature type="compositionally biased region" description="Basic and acidic residues" evidence="1">
    <location>
        <begin position="702"/>
        <end position="756"/>
    </location>
</feature>
<organism evidence="3 4">
    <name type="scientific">Anaeramoeba flamelloides</name>
    <dbReference type="NCBI Taxonomy" id="1746091"/>
    <lineage>
        <taxon>Eukaryota</taxon>
        <taxon>Metamonada</taxon>
        <taxon>Anaeramoebidae</taxon>
        <taxon>Anaeramoeba</taxon>
    </lineage>
</organism>
<dbReference type="InterPro" id="IPR032675">
    <property type="entry name" value="LRR_dom_sf"/>
</dbReference>
<feature type="compositionally biased region" description="Acidic residues" evidence="1">
    <location>
        <begin position="336"/>
        <end position="356"/>
    </location>
</feature>
<dbReference type="Gene3D" id="3.80.10.10">
    <property type="entry name" value="Ribonuclease Inhibitor"/>
    <property type="match status" value="3"/>
</dbReference>
<protein>
    <submittedName>
        <fullName evidence="3">Ran gtpase-activating protein</fullName>
    </submittedName>
</protein>
<feature type="compositionally biased region" description="Acidic residues" evidence="1">
    <location>
        <begin position="689"/>
        <end position="701"/>
    </location>
</feature>
<comment type="caution">
    <text evidence="3">The sequence shown here is derived from an EMBL/GenBank/DDBJ whole genome shotgun (WGS) entry which is preliminary data.</text>
</comment>
<dbReference type="Proteomes" id="UP001150062">
    <property type="component" value="Unassembled WGS sequence"/>
</dbReference>
<feature type="compositionally biased region" description="Low complexity" evidence="1">
    <location>
        <begin position="323"/>
        <end position="335"/>
    </location>
</feature>
<feature type="region of interest" description="Disordered" evidence="1">
    <location>
        <begin position="305"/>
        <end position="357"/>
    </location>
</feature>
<name>A0ABQ8XM49_9EUKA</name>
<dbReference type="SUPFAM" id="SSF54695">
    <property type="entry name" value="POZ domain"/>
    <property type="match status" value="1"/>
</dbReference>
<gene>
    <name evidence="3" type="ORF">M0813_30288</name>
</gene>
<dbReference type="Pfam" id="PF00651">
    <property type="entry name" value="BTB"/>
    <property type="match status" value="1"/>
</dbReference>
<accession>A0ABQ8XM49</accession>
<dbReference type="EMBL" id="JAOAOG010000283">
    <property type="protein sequence ID" value="KAJ6233180.1"/>
    <property type="molecule type" value="Genomic_DNA"/>
</dbReference>
<dbReference type="InterPro" id="IPR000210">
    <property type="entry name" value="BTB/POZ_dom"/>
</dbReference>
<reference evidence="3" key="1">
    <citation type="submission" date="2022-08" db="EMBL/GenBank/DDBJ databases">
        <title>Novel sulfate-reducing endosymbionts in the free-living metamonad Anaeramoeba.</title>
        <authorList>
            <person name="Jerlstrom-Hultqvist J."/>
            <person name="Cepicka I."/>
            <person name="Gallot-Lavallee L."/>
            <person name="Salas-Leiva D."/>
            <person name="Curtis B.A."/>
            <person name="Zahonova K."/>
            <person name="Pipaliya S."/>
            <person name="Dacks J."/>
            <person name="Roger A.J."/>
        </authorList>
    </citation>
    <scope>NUCLEOTIDE SEQUENCE</scope>
    <source>
        <strain evidence="3">Schooner1</strain>
    </source>
</reference>
<dbReference type="PROSITE" id="PS50097">
    <property type="entry name" value="BTB"/>
    <property type="match status" value="1"/>
</dbReference>
<dbReference type="Gene3D" id="3.30.710.10">
    <property type="entry name" value="Potassium Channel Kv1.1, Chain A"/>
    <property type="match status" value="1"/>
</dbReference>
<feature type="domain" description="BTB" evidence="2">
    <location>
        <begin position="829"/>
        <end position="896"/>
    </location>
</feature>
<dbReference type="SUPFAM" id="SSF52047">
    <property type="entry name" value="RNI-like"/>
    <property type="match status" value="2"/>
</dbReference>